<gene>
    <name evidence="8" type="ORF">RI129_004657</name>
</gene>
<dbReference type="CDD" id="cd00190">
    <property type="entry name" value="Tryp_SPc"/>
    <property type="match status" value="1"/>
</dbReference>
<dbReference type="GO" id="GO:0004252">
    <property type="term" value="F:serine-type endopeptidase activity"/>
    <property type="evidence" value="ECO:0007669"/>
    <property type="project" value="InterPro"/>
</dbReference>
<keyword evidence="6" id="KW-0720">Serine protease</keyword>
<dbReference type="InterPro" id="IPR043504">
    <property type="entry name" value="Peptidase_S1_PA_chymotrypsin"/>
</dbReference>
<dbReference type="PRINTS" id="PR00722">
    <property type="entry name" value="CHYMOTRYPSIN"/>
</dbReference>
<evidence type="ECO:0000256" key="1">
    <source>
        <dbReference type="ARBA" id="ARBA00004613"/>
    </source>
</evidence>
<evidence type="ECO:0000313" key="9">
    <source>
        <dbReference type="Proteomes" id="UP001329430"/>
    </source>
</evidence>
<evidence type="ECO:0000259" key="7">
    <source>
        <dbReference type="PROSITE" id="PS50240"/>
    </source>
</evidence>
<evidence type="ECO:0000256" key="6">
    <source>
        <dbReference type="RuleBase" id="RU363034"/>
    </source>
</evidence>
<keyword evidence="9" id="KW-1185">Reference proteome</keyword>
<organism evidence="8 9">
    <name type="scientific">Pyrocoelia pectoralis</name>
    <dbReference type="NCBI Taxonomy" id="417401"/>
    <lineage>
        <taxon>Eukaryota</taxon>
        <taxon>Metazoa</taxon>
        <taxon>Ecdysozoa</taxon>
        <taxon>Arthropoda</taxon>
        <taxon>Hexapoda</taxon>
        <taxon>Insecta</taxon>
        <taxon>Pterygota</taxon>
        <taxon>Neoptera</taxon>
        <taxon>Endopterygota</taxon>
        <taxon>Coleoptera</taxon>
        <taxon>Polyphaga</taxon>
        <taxon>Elateriformia</taxon>
        <taxon>Elateroidea</taxon>
        <taxon>Lampyridae</taxon>
        <taxon>Lampyrinae</taxon>
        <taxon>Pyrocoelia</taxon>
    </lineage>
</organism>
<dbReference type="PROSITE" id="PS50240">
    <property type="entry name" value="TRYPSIN_DOM"/>
    <property type="match status" value="1"/>
</dbReference>
<keyword evidence="3" id="KW-1015">Disulfide bond</keyword>
<dbReference type="PROSITE" id="PS00134">
    <property type="entry name" value="TRYPSIN_HIS"/>
    <property type="match status" value="1"/>
</dbReference>
<proteinExistence type="predicted"/>
<comment type="caution">
    <text evidence="8">The sequence shown here is derived from an EMBL/GenBank/DDBJ whole genome shotgun (WGS) entry which is preliminary data.</text>
</comment>
<evidence type="ECO:0000256" key="3">
    <source>
        <dbReference type="ARBA" id="ARBA00023157"/>
    </source>
</evidence>
<dbReference type="GO" id="GO:0005576">
    <property type="term" value="C:extracellular region"/>
    <property type="evidence" value="ECO:0007669"/>
    <property type="project" value="UniProtKB-SubCell"/>
</dbReference>
<dbReference type="SUPFAM" id="SSF50494">
    <property type="entry name" value="Trypsin-like serine proteases"/>
    <property type="match status" value="1"/>
</dbReference>
<dbReference type="InterPro" id="IPR001254">
    <property type="entry name" value="Trypsin_dom"/>
</dbReference>
<evidence type="ECO:0000256" key="4">
    <source>
        <dbReference type="ARBA" id="ARBA00068096"/>
    </source>
</evidence>
<dbReference type="Gene3D" id="2.40.10.10">
    <property type="entry name" value="Trypsin-like serine proteases"/>
    <property type="match status" value="2"/>
</dbReference>
<keyword evidence="2" id="KW-0964">Secreted</keyword>
<dbReference type="FunFam" id="2.40.10.10:FF:000038">
    <property type="entry name" value="Serine protease"/>
    <property type="match status" value="1"/>
</dbReference>
<dbReference type="InterPro" id="IPR001314">
    <property type="entry name" value="Peptidase_S1A"/>
</dbReference>
<dbReference type="Proteomes" id="UP001329430">
    <property type="component" value="Chromosome 3"/>
</dbReference>
<keyword evidence="6" id="KW-0645">Protease</keyword>
<dbReference type="PROSITE" id="PS00135">
    <property type="entry name" value="TRYPSIN_SER"/>
    <property type="match status" value="1"/>
</dbReference>
<dbReference type="PANTHER" id="PTHR24252">
    <property type="entry name" value="ACROSIN-RELATED"/>
    <property type="match status" value="1"/>
</dbReference>
<keyword evidence="6" id="KW-0378">Hydrolase</keyword>
<feature type="domain" description="Peptidase S1" evidence="7">
    <location>
        <begin position="105"/>
        <end position="344"/>
    </location>
</feature>
<dbReference type="Pfam" id="PF00089">
    <property type="entry name" value="Trypsin"/>
    <property type="match status" value="1"/>
</dbReference>
<reference evidence="8 9" key="1">
    <citation type="journal article" date="2024" name="Insects">
        <title>An Improved Chromosome-Level Genome Assembly of the Firefly Pyrocoelia pectoralis.</title>
        <authorList>
            <person name="Fu X."/>
            <person name="Meyer-Rochow V.B."/>
            <person name="Ballantyne L."/>
            <person name="Zhu X."/>
        </authorList>
    </citation>
    <scope>NUCLEOTIDE SEQUENCE [LARGE SCALE GENOMIC DNA]</scope>
    <source>
        <strain evidence="8">XCY_ONT2</strain>
    </source>
</reference>
<evidence type="ECO:0000256" key="5">
    <source>
        <dbReference type="ARBA" id="ARBA00076468"/>
    </source>
</evidence>
<evidence type="ECO:0000313" key="8">
    <source>
        <dbReference type="EMBL" id="KAK5646193.1"/>
    </source>
</evidence>
<dbReference type="InterPro" id="IPR033116">
    <property type="entry name" value="TRYPSIN_SER"/>
</dbReference>
<dbReference type="EMBL" id="JAVRBK010000003">
    <property type="protein sequence ID" value="KAK5646193.1"/>
    <property type="molecule type" value="Genomic_DNA"/>
</dbReference>
<comment type="subcellular location">
    <subcellularLocation>
        <location evidence="1">Secreted</location>
    </subcellularLocation>
</comment>
<dbReference type="InterPro" id="IPR009003">
    <property type="entry name" value="Peptidase_S1_PA"/>
</dbReference>
<protein>
    <recommendedName>
        <fullName evidence="4">Phenoloxidase-activating factor 2</fullName>
    </recommendedName>
    <alternativeName>
        <fullName evidence="5">Prophenoloxidase-activating factor II</fullName>
    </alternativeName>
</protein>
<dbReference type="PANTHER" id="PTHR24252:SF18">
    <property type="entry name" value="OVOCHYMASE 1"/>
    <property type="match status" value="1"/>
</dbReference>
<dbReference type="InterPro" id="IPR018114">
    <property type="entry name" value="TRYPSIN_HIS"/>
</dbReference>
<sequence length="346" mass="38080">MNEWNIHTPYHTTPATTMYLINHNGVNSRVTPKPVTPINQNFAPTSHFPQWTTPKPFTTFDQNYCNTQQSTTPKPTSTPVVIKIPMNKTQATDCGNRGGYYFNRIIGGAAATEGEFPWQVSIQVDDGRQLHHICGGAILSPHWIITAGHCISQVPISTLSIVAGDHNLYILEGTEQRRSIVNVYTTFFDLATFRNDIALLKVSSPLILKVGSRASAICLPEKYDTFKGLATVSGWGRMSESGNSPHILQQVTLPFIEKYTCRSTYQQVGFSQYLSECQLCAGTPYGGKDACQGDSGGPLVCAKQSGQYFLCGIVSWGIGCARPQYPGVYTEVSCFVDWIKNTTTQN</sequence>
<dbReference type="SMART" id="SM00020">
    <property type="entry name" value="Tryp_SPc"/>
    <property type="match status" value="1"/>
</dbReference>
<name>A0AAN7ZQN5_9COLE</name>
<evidence type="ECO:0000256" key="2">
    <source>
        <dbReference type="ARBA" id="ARBA00022525"/>
    </source>
</evidence>
<accession>A0AAN7ZQN5</accession>
<dbReference type="GO" id="GO:0006508">
    <property type="term" value="P:proteolysis"/>
    <property type="evidence" value="ECO:0007669"/>
    <property type="project" value="UniProtKB-KW"/>
</dbReference>
<dbReference type="AlphaFoldDB" id="A0AAN7ZQN5"/>